<comment type="caution">
    <text evidence="7">The sequence shown here is derived from an EMBL/GenBank/DDBJ whole genome shotgun (WGS) entry which is preliminary data.</text>
</comment>
<dbReference type="InterPro" id="IPR052035">
    <property type="entry name" value="ZnF_BED_domain_contain"/>
</dbReference>
<dbReference type="InterPro" id="IPR043973">
    <property type="entry name" value="TSP1_CCN"/>
</dbReference>
<dbReference type="PANTHER" id="PTHR46481">
    <property type="entry name" value="ZINC FINGER BED DOMAIN-CONTAINING PROTEIN 4"/>
    <property type="match status" value="1"/>
</dbReference>
<feature type="compositionally biased region" description="Pro residues" evidence="5">
    <location>
        <begin position="383"/>
        <end position="392"/>
    </location>
</feature>
<evidence type="ECO:0000256" key="1">
    <source>
        <dbReference type="ARBA" id="ARBA00004613"/>
    </source>
</evidence>
<name>A0AAD6F2Z0_9TELE</name>
<dbReference type="InterPro" id="IPR036383">
    <property type="entry name" value="TSP1_rpt_sf"/>
</dbReference>
<comment type="subcellular location">
    <subcellularLocation>
        <location evidence="1">Secreted</location>
    </subcellularLocation>
</comment>
<evidence type="ECO:0000256" key="2">
    <source>
        <dbReference type="ARBA" id="ARBA00022525"/>
    </source>
</evidence>
<accession>A0AAD6F2Z0</accession>
<feature type="compositionally biased region" description="Polar residues" evidence="5">
    <location>
        <begin position="410"/>
        <end position="421"/>
    </location>
</feature>
<dbReference type="Proteomes" id="UP001219934">
    <property type="component" value="Unassembled WGS sequence"/>
</dbReference>
<feature type="domain" description="CTCK" evidence="6">
    <location>
        <begin position="531"/>
        <end position="605"/>
    </location>
</feature>
<dbReference type="EMBL" id="JAPTMU010000315">
    <property type="protein sequence ID" value="KAJ4919271.1"/>
    <property type="molecule type" value="Genomic_DNA"/>
</dbReference>
<feature type="region of interest" description="Disordered" evidence="5">
    <location>
        <begin position="332"/>
        <end position="421"/>
    </location>
</feature>
<dbReference type="SMART" id="SM00041">
    <property type="entry name" value="CT"/>
    <property type="match status" value="1"/>
</dbReference>
<organism evidence="7 8">
    <name type="scientific">Pogonophryne albipinna</name>
    <dbReference type="NCBI Taxonomy" id="1090488"/>
    <lineage>
        <taxon>Eukaryota</taxon>
        <taxon>Metazoa</taxon>
        <taxon>Chordata</taxon>
        <taxon>Craniata</taxon>
        <taxon>Vertebrata</taxon>
        <taxon>Euteleostomi</taxon>
        <taxon>Actinopterygii</taxon>
        <taxon>Neopterygii</taxon>
        <taxon>Teleostei</taxon>
        <taxon>Neoteleostei</taxon>
        <taxon>Acanthomorphata</taxon>
        <taxon>Eupercaria</taxon>
        <taxon>Perciformes</taxon>
        <taxon>Notothenioidei</taxon>
        <taxon>Pogonophryne</taxon>
    </lineage>
</organism>
<evidence type="ECO:0000313" key="7">
    <source>
        <dbReference type="EMBL" id="KAJ4919271.1"/>
    </source>
</evidence>
<dbReference type="Pfam" id="PF19035">
    <property type="entry name" value="TSP1_CCN"/>
    <property type="match status" value="1"/>
</dbReference>
<gene>
    <name evidence="7" type="ORF">JOQ06_022231</name>
</gene>
<dbReference type="PANTHER" id="PTHR46481:SF4">
    <property type="entry name" value="ZINC FINGER BED DOMAIN-CONTAINING PROTEIN 4"/>
    <property type="match status" value="1"/>
</dbReference>
<dbReference type="SUPFAM" id="SSF53098">
    <property type="entry name" value="Ribonuclease H-like"/>
    <property type="match status" value="1"/>
</dbReference>
<dbReference type="InterPro" id="IPR006207">
    <property type="entry name" value="Cys_knot_C"/>
</dbReference>
<evidence type="ECO:0000313" key="8">
    <source>
        <dbReference type="Proteomes" id="UP001219934"/>
    </source>
</evidence>
<dbReference type="SUPFAM" id="SSF82895">
    <property type="entry name" value="TSP-1 type 1 repeat"/>
    <property type="match status" value="1"/>
</dbReference>
<dbReference type="InterPro" id="IPR006208">
    <property type="entry name" value="Glyco_hormone_CN"/>
</dbReference>
<dbReference type="InterPro" id="IPR000884">
    <property type="entry name" value="TSP1_rpt"/>
</dbReference>
<evidence type="ECO:0000256" key="5">
    <source>
        <dbReference type="SAM" id="MobiDB-lite"/>
    </source>
</evidence>
<dbReference type="InterPro" id="IPR012337">
    <property type="entry name" value="RNaseH-like_sf"/>
</dbReference>
<dbReference type="Pfam" id="PF00007">
    <property type="entry name" value="Cys_knot"/>
    <property type="match status" value="1"/>
</dbReference>
<sequence>MVNAMEPRYPVPTRQHLTKVCVPRLYAQTKAHVKASLGKAERVALTCDGWTSRTTEAYVTITAHFINEEWDLVTYVLQTRDMPESHTGHNLAEHLRKALAEWEITEKDPVIVTDNASNMTIAAEEAAFTLHVKCYAHTLNLAAQRALKITAVARLLGRVRRIVNFFRQSTTANHMLKEKQRLLQLPEHKLMTDVVTRWNSAHNMLERFLEQQPAICAALLSSEVRKTEKDLCTLTESDVTTAEEVVSALKPMKEATQYMSKEKTPTLSVIAPLQDTLINGLKPIEGESAVIKEMKAAMSGDLQKRYIDLKATLHACSAMDPRFKSLPFLTENQRQEDSGSANAIREGTGTCNGSADDEGMASEEETVDDDVRFKEGESSQGQHPPPRNPKPSCPLAALLGGERYGGGAQPKTNTQENQAKQQMTRYKEADLLEVKEDPLVRWKEHQYEYPLLSHLAKRQVFPNGPQAESPRDNCIVQTTEWSECSATCDMGVSSRITNDNQRCQLERQSRMCMVRPCNTQQGKEIKKGKKCIRTPKAQHGFRFKLSGCSSTRVYKQKFCGVCTDNRCCTPHTTITAEVEFECTEGETFTKKMMFIKTCSCHHECPQDNDIFLASNTRSMIGDYDNDM</sequence>
<feature type="compositionally biased region" description="Acidic residues" evidence="5">
    <location>
        <begin position="355"/>
        <end position="368"/>
    </location>
</feature>
<dbReference type="AlphaFoldDB" id="A0AAD6F2Z0"/>
<comment type="caution">
    <text evidence="4">Lacks conserved residue(s) required for the propagation of feature annotation.</text>
</comment>
<proteinExistence type="predicted"/>
<keyword evidence="2" id="KW-0964">Secreted</keyword>
<evidence type="ECO:0000256" key="4">
    <source>
        <dbReference type="PROSITE-ProRule" id="PRU00039"/>
    </source>
</evidence>
<dbReference type="PROSITE" id="PS01225">
    <property type="entry name" value="CTCK_2"/>
    <property type="match status" value="1"/>
</dbReference>
<keyword evidence="8" id="KW-1185">Reference proteome</keyword>
<keyword evidence="3" id="KW-1015">Disulfide bond</keyword>
<evidence type="ECO:0000256" key="3">
    <source>
        <dbReference type="ARBA" id="ARBA00023157"/>
    </source>
</evidence>
<dbReference type="GO" id="GO:0005576">
    <property type="term" value="C:extracellular region"/>
    <property type="evidence" value="ECO:0007669"/>
    <property type="project" value="UniProtKB-SubCell"/>
</dbReference>
<reference evidence="7" key="1">
    <citation type="submission" date="2022-11" db="EMBL/GenBank/DDBJ databases">
        <title>Chromosome-level genome of Pogonophryne albipinna.</title>
        <authorList>
            <person name="Jo E."/>
        </authorList>
    </citation>
    <scope>NUCLEOTIDE SEQUENCE</scope>
    <source>
        <strain evidence="7">SGF0006</strain>
        <tissue evidence="7">Muscle</tissue>
    </source>
</reference>
<dbReference type="PROSITE" id="PS01185">
    <property type="entry name" value="CTCK_1"/>
    <property type="match status" value="1"/>
</dbReference>
<protein>
    <recommendedName>
        <fullName evidence="6">CTCK domain-containing protein</fullName>
    </recommendedName>
</protein>
<dbReference type="GO" id="GO:0007165">
    <property type="term" value="P:signal transduction"/>
    <property type="evidence" value="ECO:0007669"/>
    <property type="project" value="InterPro"/>
</dbReference>
<dbReference type="SMART" id="SM00209">
    <property type="entry name" value="TSP1"/>
    <property type="match status" value="1"/>
</dbReference>
<evidence type="ECO:0000259" key="6">
    <source>
        <dbReference type="PROSITE" id="PS01225"/>
    </source>
</evidence>
<dbReference type="PROSITE" id="PS50092">
    <property type="entry name" value="TSP1"/>
    <property type="match status" value="1"/>
</dbReference>